<proteinExistence type="inferred from homology"/>
<evidence type="ECO:0000313" key="8">
    <source>
        <dbReference type="EMBL" id="KAF0979776.1"/>
    </source>
</evidence>
<evidence type="ECO:0000256" key="4">
    <source>
        <dbReference type="ARBA" id="ARBA00023180"/>
    </source>
</evidence>
<dbReference type="PANTHER" id="PTHR14611:SF2">
    <property type="entry name" value="TECTONIC"/>
    <property type="match status" value="1"/>
</dbReference>
<feature type="transmembrane region" description="Helical" evidence="5">
    <location>
        <begin position="636"/>
        <end position="652"/>
    </location>
</feature>
<dbReference type="Pfam" id="PF25752">
    <property type="entry name" value="DUF1619_N"/>
    <property type="match status" value="1"/>
</dbReference>
<dbReference type="Proteomes" id="UP000444721">
    <property type="component" value="Unassembled WGS sequence"/>
</dbReference>
<dbReference type="OrthoDB" id="2104337at2759"/>
<keyword evidence="2" id="KW-0732">Signal</keyword>
<evidence type="ECO:0000256" key="1">
    <source>
        <dbReference type="ARBA" id="ARBA00007633"/>
    </source>
</evidence>
<keyword evidence="5" id="KW-1133">Transmembrane helix</keyword>
<comment type="caution">
    <text evidence="8">The sequence shown here is derived from an EMBL/GenBank/DDBJ whole genome shotgun (WGS) entry which is preliminary data.</text>
</comment>
<keyword evidence="9" id="KW-1185">Reference proteome</keyword>
<feature type="transmembrane region" description="Helical" evidence="5">
    <location>
        <begin position="25"/>
        <end position="46"/>
    </location>
</feature>
<dbReference type="VEuPathDB" id="AmoebaDB:NF0109230"/>
<feature type="domain" description="Tectonic-1-3 N-terminal" evidence="7">
    <location>
        <begin position="83"/>
        <end position="166"/>
    </location>
</feature>
<dbReference type="PANTHER" id="PTHR14611">
    <property type="entry name" value="TECTONIC FAMILY MEMBER"/>
    <property type="match status" value="1"/>
</dbReference>
<comment type="similarity">
    <text evidence="1">Belongs to the tectonic family.</text>
</comment>
<dbReference type="VEuPathDB" id="AmoebaDB:NF0109220"/>
<evidence type="ECO:0000259" key="7">
    <source>
        <dbReference type="Pfam" id="PF25752"/>
    </source>
</evidence>
<sequence>MNRSVIFNWRETQPRSASKRKTHSGYSISKVIMMMTFAVFYILTIYPNRSVHSATNLTTKDYSIDWNLVPSSPPSPANSQDSSFGSCVCDLTENQCDLNCCCDPDCAQTTVEKTFTKCLSPVSKKDMNYMCVQKSLVTFSNLQTLGISTKEVTQDPSTPLFCVYFEGKSVDGQYYSVVGDLDATTIKKTIDKEDSSISYKRTVSQKSVYETLPTSTTSGNQRTENYLYGDKIPVTTSPVSSTITFSYLSLPRSYSSDQCDTSSFVKFAQSDEHEHSCYWIPTLVDTLQSRCSNQFNYNKLISNVVSTVVNPSNSNSFTGVSVAQLISVSSTGDETILSNTNIATTYTAATTTCTNAVIGVSYYFSTNNLGTISSVQLIVKVSTLINPSLVTLKNNVQFINGTLNDYLLGVTRPKSGNPGYIRKKPLLAGYTITNNQKSAIYQQVDGLTAPTGYGCSSKASILFDVDSVYSCSLSLNITELQNLCLKNSISQLASQVTQIGRYGNADYTNTNDWVSILQDSSPSSTWDSLKSTCNNIAAGVEYQIIIAKSGSVQNEQWKVQGAKRVFYPLTWTFTGDTTSSNTFWIETRVRYIRVSGQETIQKNYPAPNFLPFLPEDVFYPFSLIYSSDAQRLVTTHYYWCLILLLGLVSLFLA</sequence>
<dbReference type="EMBL" id="VFQX01000022">
    <property type="protein sequence ID" value="KAF0979776.1"/>
    <property type="molecule type" value="Genomic_DNA"/>
</dbReference>
<protein>
    <submittedName>
        <fullName evidence="8">Uncharacterized protein</fullName>
    </submittedName>
</protein>
<evidence type="ECO:0000259" key="6">
    <source>
        <dbReference type="Pfam" id="PF07773"/>
    </source>
</evidence>
<dbReference type="Pfam" id="PF07773">
    <property type="entry name" value="TCTN_DUF1619"/>
    <property type="match status" value="2"/>
</dbReference>
<dbReference type="GeneID" id="68108147"/>
<organism evidence="8 9">
    <name type="scientific">Naegleria fowleri</name>
    <name type="common">Brain eating amoeba</name>
    <dbReference type="NCBI Taxonomy" id="5763"/>
    <lineage>
        <taxon>Eukaryota</taxon>
        <taxon>Discoba</taxon>
        <taxon>Heterolobosea</taxon>
        <taxon>Tetramitia</taxon>
        <taxon>Eutetramitia</taxon>
        <taxon>Vahlkampfiidae</taxon>
        <taxon>Naegleria</taxon>
    </lineage>
</organism>
<evidence type="ECO:0000256" key="3">
    <source>
        <dbReference type="ARBA" id="ARBA00022794"/>
    </source>
</evidence>
<gene>
    <name evidence="8" type="ORF">FDP41_000929</name>
</gene>
<evidence type="ECO:0000256" key="2">
    <source>
        <dbReference type="ARBA" id="ARBA00022729"/>
    </source>
</evidence>
<evidence type="ECO:0000313" key="9">
    <source>
        <dbReference type="Proteomes" id="UP000444721"/>
    </source>
</evidence>
<keyword evidence="5" id="KW-0472">Membrane</keyword>
<dbReference type="OMA" id="LNGAQIC"/>
<dbReference type="RefSeq" id="XP_044564489.1">
    <property type="nucleotide sequence ID" value="XM_044713232.1"/>
</dbReference>
<dbReference type="GO" id="GO:0030030">
    <property type="term" value="P:cell projection organization"/>
    <property type="evidence" value="ECO:0007669"/>
    <property type="project" value="UniProtKB-KW"/>
</dbReference>
<dbReference type="AlphaFoldDB" id="A0A6A5BWS1"/>
<evidence type="ECO:0000256" key="5">
    <source>
        <dbReference type="SAM" id="Phobius"/>
    </source>
</evidence>
<dbReference type="InterPro" id="IPR011677">
    <property type="entry name" value="TCTN1-3_dom"/>
</dbReference>
<keyword evidence="5" id="KW-0812">Transmembrane</keyword>
<dbReference type="InterPro" id="IPR040354">
    <property type="entry name" value="TCTN1-3"/>
</dbReference>
<dbReference type="InterPro" id="IPR057724">
    <property type="entry name" value="TCTN1-3_N"/>
</dbReference>
<feature type="domain" description="Tectonic-1-3" evidence="6">
    <location>
        <begin position="419"/>
        <end position="564"/>
    </location>
</feature>
<dbReference type="VEuPathDB" id="AmoebaDB:FDP41_000929"/>
<accession>A0A6A5BWS1</accession>
<dbReference type="VEuPathDB" id="AmoebaDB:NfTy_050570"/>
<feature type="domain" description="Tectonic-1-3" evidence="6">
    <location>
        <begin position="225"/>
        <end position="400"/>
    </location>
</feature>
<keyword evidence="4" id="KW-0325">Glycoprotein</keyword>
<keyword evidence="3" id="KW-0970">Cilium biogenesis/degradation</keyword>
<name>A0A6A5BWS1_NAEFO</name>
<reference evidence="8 9" key="1">
    <citation type="journal article" date="2019" name="Sci. Rep.">
        <title>Nanopore sequencing improves the draft genome of the human pathogenic amoeba Naegleria fowleri.</title>
        <authorList>
            <person name="Liechti N."/>
            <person name="Schurch N."/>
            <person name="Bruggmann R."/>
            <person name="Wittwer M."/>
        </authorList>
    </citation>
    <scope>NUCLEOTIDE SEQUENCE [LARGE SCALE GENOMIC DNA]</scope>
    <source>
        <strain evidence="8 9">ATCC 30894</strain>
    </source>
</reference>